<protein>
    <submittedName>
        <fullName evidence="2">YfcE family phosphodiesterase</fullName>
    </submittedName>
</protein>
<gene>
    <name evidence="2" type="ORF">GW779_03610</name>
</gene>
<evidence type="ECO:0000259" key="1">
    <source>
        <dbReference type="Pfam" id="PF00149"/>
    </source>
</evidence>
<dbReference type="GO" id="GO:0016787">
    <property type="term" value="F:hydrolase activity"/>
    <property type="evidence" value="ECO:0007669"/>
    <property type="project" value="InterPro"/>
</dbReference>
<dbReference type="Gene3D" id="3.60.21.10">
    <property type="match status" value="1"/>
</dbReference>
<feature type="domain" description="Calcineurin-like phosphoesterase" evidence="1">
    <location>
        <begin position="29"/>
        <end position="208"/>
    </location>
</feature>
<dbReference type="Proteomes" id="UP000738826">
    <property type="component" value="Unassembled WGS sequence"/>
</dbReference>
<dbReference type="SUPFAM" id="SSF56300">
    <property type="entry name" value="Metallo-dependent phosphatases"/>
    <property type="match status" value="1"/>
</dbReference>
<evidence type="ECO:0000313" key="3">
    <source>
        <dbReference type="Proteomes" id="UP000738826"/>
    </source>
</evidence>
<comment type="caution">
    <text evidence="2">The sequence shown here is derived from an EMBL/GenBank/DDBJ whole genome shotgun (WGS) entry which is preliminary data.</text>
</comment>
<name>A0A8J7YUS9_9ARCH</name>
<dbReference type="PANTHER" id="PTHR37523:SF1">
    <property type="entry name" value="CALCINEURIN-LIKE PHOSPHOESTERASE DOMAIN-CONTAINING PROTEIN"/>
    <property type="match status" value="1"/>
</dbReference>
<organism evidence="2 3">
    <name type="scientific">Candidatus Altarchaeum hamiconexum</name>
    <dbReference type="NCBI Taxonomy" id="1803513"/>
    <lineage>
        <taxon>Archaea</taxon>
        <taxon>Candidatus Altarchaeota</taxon>
        <taxon>Candidatus Altiarchaeia</taxon>
        <taxon>Candidatus Altarchaeales</taxon>
        <taxon>Candidatus Altarchaeaceae</taxon>
        <taxon>Candidatus Altarchaeum</taxon>
    </lineage>
</organism>
<evidence type="ECO:0000313" key="2">
    <source>
        <dbReference type="EMBL" id="NCS91484.1"/>
    </source>
</evidence>
<reference evidence="2" key="1">
    <citation type="submission" date="2019-11" db="EMBL/GenBank/DDBJ databases">
        <title>Lipid analysis of CO2-rich subsurface aquifers suggests an autotrophy-based deep biosphere with lysolipids enriched in CPR bacteria.</title>
        <authorList>
            <person name="Probst A.J."/>
            <person name="Elling F.J."/>
            <person name="Castelle C.J."/>
            <person name="Zhu Q."/>
            <person name="Elvert M."/>
            <person name="Birarda G."/>
            <person name="Holman H.-Y."/>
            <person name="Lane K.R."/>
            <person name="Ladd B."/>
            <person name="Ryan M.C."/>
            <person name="Woyke T."/>
            <person name="Hinrichs K.-U."/>
            <person name="Banfield J.F."/>
        </authorList>
    </citation>
    <scope>NUCLEOTIDE SEQUENCE</scope>
    <source>
        <strain evidence="2">CG_2015-04_33_537</strain>
    </source>
</reference>
<dbReference type="AlphaFoldDB" id="A0A8J7YUS9"/>
<proteinExistence type="predicted"/>
<dbReference type="PANTHER" id="PTHR37523">
    <property type="entry name" value="METALLOPHOSPHOESTERASE"/>
    <property type="match status" value="1"/>
</dbReference>
<dbReference type="EMBL" id="JAACQH010000068">
    <property type="protein sequence ID" value="NCS91484.1"/>
    <property type="molecule type" value="Genomic_DNA"/>
</dbReference>
<dbReference type="InterPro" id="IPR004843">
    <property type="entry name" value="Calcineurin-like_PHP"/>
</dbReference>
<accession>A0A8J7YUS9</accession>
<sequence>MGRRNINFKIRLIMEILPAKFKSDNIVSVNIIADIHGNFDSEKILRISEERGISEIFILGDFSPHGSIGSLENVENFLKTLALHRKIYAIPGNCDGREILKIFAQFKINYHGKTGSVAGIDVDFIFFGGSNITPFNTVFEYREDEIYKALKKLFEGARSDRKILLTHCPPFNTKCDFANGRHVGSTAIRKLTEEFQPEINFCSHVHECYGKEDFIEKTRIVNVGELRKGGVILKCGKDKFETERINF</sequence>
<dbReference type="InterPro" id="IPR029052">
    <property type="entry name" value="Metallo-depent_PP-like"/>
</dbReference>
<dbReference type="Pfam" id="PF00149">
    <property type="entry name" value="Metallophos"/>
    <property type="match status" value="1"/>
</dbReference>